<organism evidence="1 2">
    <name type="scientific">Trichinella nelsoni</name>
    <dbReference type="NCBI Taxonomy" id="6336"/>
    <lineage>
        <taxon>Eukaryota</taxon>
        <taxon>Metazoa</taxon>
        <taxon>Ecdysozoa</taxon>
        <taxon>Nematoda</taxon>
        <taxon>Enoplea</taxon>
        <taxon>Dorylaimia</taxon>
        <taxon>Trichinellida</taxon>
        <taxon>Trichinellidae</taxon>
        <taxon>Trichinella</taxon>
    </lineage>
</organism>
<evidence type="ECO:0000313" key="2">
    <source>
        <dbReference type="Proteomes" id="UP000054630"/>
    </source>
</evidence>
<keyword evidence="2" id="KW-1185">Reference proteome</keyword>
<comment type="caution">
    <text evidence="1">The sequence shown here is derived from an EMBL/GenBank/DDBJ whole genome shotgun (WGS) entry which is preliminary data.</text>
</comment>
<name>A0A0V0S3R0_9BILA</name>
<dbReference type="AlphaFoldDB" id="A0A0V0S3R0"/>
<sequence length="274" mass="31056">MEFAPRSLSKLKSSWQPIQQCAEAELAYSSYSECLHLLLLRHIPRPPLVMLTATPVIEPLLLNGLHQLPAVSIYAHFFLRANLINQQFLKIENVGQNWSQKSLHMTNSYPSTVNNKNGRSRFEISKSEKQPVETSEMFNQLNNIMQIFKIAPQGTLVKNIYESDSTFFFQFQIVKNENSTNMTRSSNADTLENGKLVHAKASCHSKMRRQTSIRQASVLNFSVSRHGTVQRDGSPIIQTFQIAQLEAKKLFISKQVKSSADDAGHNLSQHNQIV</sequence>
<accession>A0A0V0S3R0</accession>
<dbReference type="EMBL" id="JYDL01000040">
    <property type="protein sequence ID" value="KRX21287.1"/>
    <property type="molecule type" value="Genomic_DNA"/>
</dbReference>
<dbReference type="OrthoDB" id="10378161at2759"/>
<gene>
    <name evidence="1" type="ORF">T07_11534</name>
</gene>
<protein>
    <submittedName>
        <fullName evidence="1">Uncharacterized protein</fullName>
    </submittedName>
</protein>
<evidence type="ECO:0000313" key="1">
    <source>
        <dbReference type="EMBL" id="KRX21287.1"/>
    </source>
</evidence>
<reference evidence="1 2" key="1">
    <citation type="submission" date="2015-01" db="EMBL/GenBank/DDBJ databases">
        <title>Evolution of Trichinella species and genotypes.</title>
        <authorList>
            <person name="Korhonen P.K."/>
            <person name="Edoardo P."/>
            <person name="Giuseppe L.R."/>
            <person name="Gasser R.B."/>
        </authorList>
    </citation>
    <scope>NUCLEOTIDE SEQUENCE [LARGE SCALE GENOMIC DNA]</scope>
    <source>
        <strain evidence="1">ISS37</strain>
    </source>
</reference>
<dbReference type="Proteomes" id="UP000054630">
    <property type="component" value="Unassembled WGS sequence"/>
</dbReference>
<proteinExistence type="predicted"/>